<keyword evidence="3" id="KW-1133">Transmembrane helix</keyword>
<dbReference type="InterPro" id="IPR000045">
    <property type="entry name" value="Prepilin_IV_endopep_pep"/>
</dbReference>
<dbReference type="EMBL" id="BOQE01000001">
    <property type="protein sequence ID" value="GIM44616.1"/>
    <property type="molecule type" value="Genomic_DNA"/>
</dbReference>
<comment type="similarity">
    <text evidence="1 2">Belongs to the peptidase A24 family.</text>
</comment>
<dbReference type="InterPro" id="IPR014032">
    <property type="entry name" value="Peptidase_A24A_bac"/>
</dbReference>
<keyword evidence="3" id="KW-0812">Transmembrane</keyword>
<feature type="transmembrane region" description="Helical" evidence="3">
    <location>
        <begin position="77"/>
        <end position="99"/>
    </location>
</feature>
<evidence type="ECO:0000259" key="4">
    <source>
        <dbReference type="Pfam" id="PF01478"/>
    </source>
</evidence>
<comment type="caution">
    <text evidence="5">The sequence shown here is derived from an EMBL/GenBank/DDBJ whole genome shotgun (WGS) entry which is preliminary data.</text>
</comment>
<dbReference type="Gene3D" id="1.20.120.1220">
    <property type="match status" value="1"/>
</dbReference>
<organism evidence="5 6">
    <name type="scientific">Collibacillus ludicampi</name>
    <dbReference type="NCBI Taxonomy" id="2771369"/>
    <lineage>
        <taxon>Bacteria</taxon>
        <taxon>Bacillati</taxon>
        <taxon>Bacillota</taxon>
        <taxon>Bacilli</taxon>
        <taxon>Bacillales</taxon>
        <taxon>Alicyclobacillaceae</taxon>
        <taxon>Collibacillus</taxon>
    </lineage>
</organism>
<protein>
    <recommendedName>
        <fullName evidence="4">Prepilin type IV endopeptidase peptidase domain-containing protein</fullName>
    </recommendedName>
</protein>
<dbReference type="PRINTS" id="PR00864">
    <property type="entry name" value="PREPILNPTASE"/>
</dbReference>
<sequence length="108" mass="11511">MVSGWGSFGGGDLVVLAWISPYLFGKEGMGLGDVKLMAGIGAVIGLTNILPALFLASVLGLAVALFMKKRGMAQEGYIPFGPFLSLGGMIVYLFGSNIWEAYLSLFRW</sequence>
<dbReference type="AlphaFoldDB" id="A0AAV4LA08"/>
<dbReference type="Proteomes" id="UP001057291">
    <property type="component" value="Unassembled WGS sequence"/>
</dbReference>
<evidence type="ECO:0000256" key="3">
    <source>
        <dbReference type="SAM" id="Phobius"/>
    </source>
</evidence>
<feature type="transmembrane region" description="Helical" evidence="3">
    <location>
        <begin position="36"/>
        <end position="65"/>
    </location>
</feature>
<evidence type="ECO:0000256" key="2">
    <source>
        <dbReference type="RuleBase" id="RU003793"/>
    </source>
</evidence>
<proteinExistence type="inferred from homology"/>
<gene>
    <name evidence="5" type="ORF">DNHGIG_01650</name>
</gene>
<dbReference type="GO" id="GO:0005886">
    <property type="term" value="C:plasma membrane"/>
    <property type="evidence" value="ECO:0007669"/>
    <property type="project" value="TreeGrafter"/>
</dbReference>
<dbReference type="InterPro" id="IPR050882">
    <property type="entry name" value="Prepilin_peptidase/N-MTase"/>
</dbReference>
<dbReference type="GO" id="GO:0006465">
    <property type="term" value="P:signal peptide processing"/>
    <property type="evidence" value="ECO:0007669"/>
    <property type="project" value="TreeGrafter"/>
</dbReference>
<feature type="transmembrane region" description="Helical" evidence="3">
    <location>
        <begin position="7"/>
        <end position="24"/>
    </location>
</feature>
<feature type="domain" description="Prepilin type IV endopeptidase peptidase" evidence="4">
    <location>
        <begin position="15"/>
        <end position="65"/>
    </location>
</feature>
<accession>A0AAV4LA08</accession>
<name>A0AAV4LA08_9BACL</name>
<dbReference type="GO" id="GO:0004190">
    <property type="term" value="F:aspartic-type endopeptidase activity"/>
    <property type="evidence" value="ECO:0007669"/>
    <property type="project" value="InterPro"/>
</dbReference>
<evidence type="ECO:0000313" key="5">
    <source>
        <dbReference type="EMBL" id="GIM44616.1"/>
    </source>
</evidence>
<dbReference type="PANTHER" id="PTHR30487:SF0">
    <property type="entry name" value="PREPILIN LEADER PEPTIDASE_N-METHYLTRANSFERASE-RELATED"/>
    <property type="match status" value="1"/>
</dbReference>
<dbReference type="Pfam" id="PF01478">
    <property type="entry name" value="Peptidase_A24"/>
    <property type="match status" value="1"/>
</dbReference>
<dbReference type="PANTHER" id="PTHR30487">
    <property type="entry name" value="TYPE 4 PREPILIN-LIKE PROTEINS LEADER PEPTIDE-PROCESSING ENZYME"/>
    <property type="match status" value="1"/>
</dbReference>
<keyword evidence="6" id="KW-1185">Reference proteome</keyword>
<evidence type="ECO:0000256" key="1">
    <source>
        <dbReference type="ARBA" id="ARBA00005801"/>
    </source>
</evidence>
<keyword evidence="3" id="KW-0472">Membrane</keyword>
<reference evidence="5" key="1">
    <citation type="journal article" date="2023" name="Int. J. Syst. Evol. Microbiol.">
        <title>Collibacillus ludicampi gen. nov., sp. nov., a new soil bacterium of the family Alicyclobacillaceae.</title>
        <authorList>
            <person name="Jojima T."/>
            <person name="Ioku Y."/>
            <person name="Fukuta Y."/>
            <person name="Shirasaka N."/>
            <person name="Matsumura Y."/>
            <person name="Mori M."/>
        </authorList>
    </citation>
    <scope>NUCLEOTIDE SEQUENCE</scope>
    <source>
        <strain evidence="5">TP075</strain>
    </source>
</reference>
<evidence type="ECO:0000313" key="6">
    <source>
        <dbReference type="Proteomes" id="UP001057291"/>
    </source>
</evidence>